<dbReference type="InterPro" id="IPR007922">
    <property type="entry name" value="DciA-like"/>
</dbReference>
<keyword evidence="2" id="KW-1185">Reference proteome</keyword>
<sequence>MRDHRPTSTDDLIAESQFKKIQEHAGDILQLNQALQEILPKGTADHCRVANVRNGHLLIDVASASLKMKIDYDRLMILNKLRTQGYAKLMSVEVRINPSLYRNRFEHDDRPKRPPLTEAAANSLMIIADMAPPKIQERLKRLAEMAEKKKTSDR</sequence>
<name>A0ABQ5Y097_9VIBR</name>
<protein>
    <recommendedName>
        <fullName evidence="3">DUF721 domain-containing protein</fullName>
    </recommendedName>
</protein>
<accession>A0ABQ5Y097</accession>
<reference evidence="2" key="1">
    <citation type="journal article" date="2019" name="Int. J. Syst. Evol. Microbiol.">
        <title>The Global Catalogue of Microorganisms (GCM) 10K type strain sequencing project: providing services to taxonomists for standard genome sequencing and annotation.</title>
        <authorList>
            <consortium name="The Broad Institute Genomics Platform"/>
            <consortium name="The Broad Institute Genome Sequencing Center for Infectious Disease"/>
            <person name="Wu L."/>
            <person name="Ma J."/>
        </authorList>
    </citation>
    <scope>NUCLEOTIDE SEQUENCE [LARGE SCALE GENOMIC DNA]</scope>
    <source>
        <strain evidence="2">NBRC 110633</strain>
    </source>
</reference>
<evidence type="ECO:0000313" key="2">
    <source>
        <dbReference type="Proteomes" id="UP001156669"/>
    </source>
</evidence>
<dbReference type="Pfam" id="PF05258">
    <property type="entry name" value="DciA"/>
    <property type="match status" value="1"/>
</dbReference>
<dbReference type="RefSeq" id="WP_045400366.1">
    <property type="nucleotide sequence ID" value="NZ_BBLD01000027.1"/>
</dbReference>
<gene>
    <name evidence="1" type="ORF">GCM10007906_01670</name>
</gene>
<dbReference type="EMBL" id="BSOE01000003">
    <property type="protein sequence ID" value="GLR02580.1"/>
    <property type="molecule type" value="Genomic_DNA"/>
</dbReference>
<comment type="caution">
    <text evidence="1">The sequence shown here is derived from an EMBL/GenBank/DDBJ whole genome shotgun (WGS) entry which is preliminary data.</text>
</comment>
<dbReference type="Proteomes" id="UP001156669">
    <property type="component" value="Unassembled WGS sequence"/>
</dbReference>
<organism evidence="1 2">
    <name type="scientific">Vibrio hyugaensis</name>
    <dbReference type="NCBI Taxonomy" id="1534743"/>
    <lineage>
        <taxon>Bacteria</taxon>
        <taxon>Pseudomonadati</taxon>
        <taxon>Pseudomonadota</taxon>
        <taxon>Gammaproteobacteria</taxon>
        <taxon>Vibrionales</taxon>
        <taxon>Vibrionaceae</taxon>
        <taxon>Vibrio</taxon>
    </lineage>
</organism>
<proteinExistence type="predicted"/>
<evidence type="ECO:0008006" key="3">
    <source>
        <dbReference type="Google" id="ProtNLM"/>
    </source>
</evidence>
<evidence type="ECO:0000313" key="1">
    <source>
        <dbReference type="EMBL" id="GLR02580.1"/>
    </source>
</evidence>